<dbReference type="Ensembl" id="ENSTMTT00000021697.1">
    <property type="protein sequence ID" value="ENSTMTP00000020958.1"/>
    <property type="gene ID" value="ENSTMTG00000015329.1"/>
</dbReference>
<feature type="region of interest" description="Disordered" evidence="1">
    <location>
        <begin position="12"/>
        <end position="46"/>
    </location>
</feature>
<feature type="region of interest" description="Disordered" evidence="1">
    <location>
        <begin position="556"/>
        <end position="629"/>
    </location>
</feature>
<evidence type="ECO:0000259" key="2">
    <source>
        <dbReference type="Pfam" id="PF20641"/>
    </source>
</evidence>
<gene>
    <name evidence="5" type="primary">TAF1C</name>
</gene>
<feature type="compositionally biased region" description="Low complexity" evidence="1">
    <location>
        <begin position="856"/>
        <end position="873"/>
    </location>
</feature>
<feature type="compositionally biased region" description="Pro residues" evidence="1">
    <location>
        <begin position="17"/>
        <end position="26"/>
    </location>
</feature>
<evidence type="ECO:0000313" key="6">
    <source>
        <dbReference type="Proteomes" id="UP000472274"/>
    </source>
</evidence>
<dbReference type="PANTHER" id="PTHR15319">
    <property type="entry name" value="TATA BOX-BINDING PROTEIN ASSOCIATED FACTOR RNA POLYMERASE I SUBUNIT C"/>
    <property type="match status" value="1"/>
</dbReference>
<dbReference type="Proteomes" id="UP000472274">
    <property type="component" value="Unplaced"/>
</dbReference>
<dbReference type="GO" id="GO:0001164">
    <property type="term" value="F:RNA polymerase I core promoter sequence-specific DNA binding"/>
    <property type="evidence" value="ECO:0007669"/>
    <property type="project" value="Ensembl"/>
</dbReference>
<dbReference type="GO" id="GO:0005668">
    <property type="term" value="C:RNA polymerase transcription factor SL1 complex"/>
    <property type="evidence" value="ECO:0007669"/>
    <property type="project" value="Ensembl"/>
</dbReference>
<feature type="domain" description="TAF1C helical bundle" evidence="3">
    <location>
        <begin position="511"/>
        <end position="780"/>
    </location>
</feature>
<dbReference type="InterPro" id="IPR038801">
    <property type="entry name" value="TAF1C"/>
</dbReference>
<dbReference type="InterPro" id="IPR049087">
    <property type="entry name" value="TAF1C_beta-prop"/>
</dbReference>
<dbReference type="Pfam" id="PF20642">
    <property type="entry name" value="TAF1C_HB"/>
    <property type="match status" value="1"/>
</dbReference>
<accession>A0A674JJT2</accession>
<feature type="region of interest" description="Disordered" evidence="1">
    <location>
        <begin position="788"/>
        <end position="879"/>
    </location>
</feature>
<dbReference type="Pfam" id="PF20643">
    <property type="entry name" value="TAF1C_C"/>
    <property type="match status" value="1"/>
</dbReference>
<dbReference type="Pfam" id="PF20641">
    <property type="entry name" value="TAF1C_beta-prop"/>
    <property type="match status" value="1"/>
</dbReference>
<dbReference type="GO" id="GO:0001181">
    <property type="term" value="F:RNA polymerase I general transcription initiation factor activity"/>
    <property type="evidence" value="ECO:0007669"/>
    <property type="project" value="Ensembl"/>
</dbReference>
<dbReference type="PANTHER" id="PTHR15319:SF1">
    <property type="entry name" value="TATA BOX-BINDING PROTEIN-ASSOCIATED FACTOR RNA POLYMERASE I SUBUNIT C"/>
    <property type="match status" value="1"/>
</dbReference>
<name>A0A674JJT2_9SAUR</name>
<feature type="domain" description="TAF1C C-terminal" evidence="4">
    <location>
        <begin position="863"/>
        <end position="938"/>
    </location>
</feature>
<sequence length="938" mass="102026">MEFPGSLFPAFCSAGPPRDPPGPGPAPLAGWGGYGHVQGPGPSQPQERFIPLHSKKGESWAPAEACAVPFLPPNASCRVPTLTPHDILYVGHIQRKHQVGKTGGAALDFTGQLAHFFLDHPEEAFGAMGRLLQENFYLGEARLRSKARENAISVKTLVQELGRREGRRHCPQARPSPRLRWFSCLSRDWLFEVPLGPLAECIHEELALQWAKLLFDDASTGGALAWLPTEDLAPAPRGCLVHPGGEAMNLLCFQEVALEQVAGEALVGVRSDHHCGAWRLRAGAAPVPLQVIRTDAPASCLTVSPHLPGELSVCTLSGAVYLWNVETGLQRLRQDPETAFFREASPWRWSEFTAHPRVLSCADRTGLQCLDVRAPASRQFDLFKVGGEAECQRGERVMLPMYLGRAHPCQHLVATQFSVYVLDERFPLVPVLRWEHMLEAPPVFAHLTPGRSQETSHKVLLGAHRTQELLLLQYSGGSHSACQLAGPPRRLHPISQGLQHLPPQVTPWQDLLHQRLTAPAAGVTAAPAGQGPLEPLLVFQLSDAGDLFYQTLLHEPPAESESSAAPTSPPSLPAPAAASQPSPAWGASLGSGSEESVRLPGTVSEGTAEAGQAAAPEEARPSVGPTAPSPAAAARYRCWLKALIRDWSRLPEQSQPQAPPTISHQRLFTHGELSQPAGDGLYRQARQLLRRTMRERGCLAPWALGPPPTPPAMPHPVEPGAWPDDLSKRLTASWAGGWGEWWEEKLGVTRAHKLHALRDRRRRLKQARSRRSLSGSFTSSITYQSDLSDFSACSQPPSEPPGQAREEQQPPAPVCRQDLSPPRAGRGDLPPAPGQFWPASPLASSSQRSAQEAWGSQDTQDSSQLLSSQTLSSRGIPKERRKTLRDYLAICTQPCPEPPAELPASQASSLGSQHWGPSSQSQRSTASQPRRKRPRMGF</sequence>
<reference evidence="5" key="2">
    <citation type="submission" date="2025-09" db="UniProtKB">
        <authorList>
            <consortium name="Ensembl"/>
        </authorList>
    </citation>
    <scope>IDENTIFICATION</scope>
</reference>
<dbReference type="InterPro" id="IPR049089">
    <property type="entry name" value="TAF1C_C"/>
</dbReference>
<evidence type="ECO:0000313" key="5">
    <source>
        <dbReference type="Ensembl" id="ENSTMTP00000020958.1"/>
    </source>
</evidence>
<evidence type="ECO:0000259" key="4">
    <source>
        <dbReference type="Pfam" id="PF20643"/>
    </source>
</evidence>
<evidence type="ECO:0000259" key="3">
    <source>
        <dbReference type="Pfam" id="PF20642"/>
    </source>
</evidence>
<feature type="compositionally biased region" description="Low complexity" evidence="1">
    <location>
        <begin position="605"/>
        <end position="616"/>
    </location>
</feature>
<feature type="compositionally biased region" description="Basic residues" evidence="1">
    <location>
        <begin position="929"/>
        <end position="938"/>
    </location>
</feature>
<dbReference type="GeneTree" id="ENSGT00390000010767"/>
<dbReference type="AlphaFoldDB" id="A0A674JJT2"/>
<dbReference type="GO" id="GO:0005654">
    <property type="term" value="C:nucleoplasm"/>
    <property type="evidence" value="ECO:0007669"/>
    <property type="project" value="Ensembl"/>
</dbReference>
<keyword evidence="6" id="KW-1185">Reference proteome</keyword>
<reference evidence="5" key="1">
    <citation type="submission" date="2025-08" db="UniProtKB">
        <authorList>
            <consortium name="Ensembl"/>
        </authorList>
    </citation>
    <scope>IDENTIFICATION</scope>
</reference>
<evidence type="ECO:0000256" key="1">
    <source>
        <dbReference type="SAM" id="MobiDB-lite"/>
    </source>
</evidence>
<feature type="compositionally biased region" description="Low complexity" evidence="1">
    <location>
        <begin position="574"/>
        <end position="588"/>
    </location>
</feature>
<dbReference type="InterPro" id="IPR049090">
    <property type="entry name" value="TAF1C_HB"/>
</dbReference>
<feature type="compositionally biased region" description="Polar residues" evidence="1">
    <location>
        <begin position="905"/>
        <end position="928"/>
    </location>
</feature>
<dbReference type="GO" id="GO:0001650">
    <property type="term" value="C:fibrillar center"/>
    <property type="evidence" value="ECO:0007669"/>
    <property type="project" value="Ensembl"/>
</dbReference>
<feature type="region of interest" description="Disordered" evidence="1">
    <location>
        <begin position="892"/>
        <end position="938"/>
    </location>
</feature>
<protein>
    <submittedName>
        <fullName evidence="5">TATA-box binding protein associated factor, RNA polymerase I subunit C</fullName>
    </submittedName>
</protein>
<feature type="domain" description="TAF1C beta-propeller" evidence="2">
    <location>
        <begin position="267"/>
        <end position="404"/>
    </location>
</feature>
<proteinExistence type="predicted"/>
<organism evidence="5 6">
    <name type="scientific">Terrapene triunguis</name>
    <name type="common">Three-toed box turtle</name>
    <dbReference type="NCBI Taxonomy" id="2587831"/>
    <lineage>
        <taxon>Eukaryota</taxon>
        <taxon>Metazoa</taxon>
        <taxon>Chordata</taxon>
        <taxon>Craniata</taxon>
        <taxon>Vertebrata</taxon>
        <taxon>Euteleostomi</taxon>
        <taxon>Archelosauria</taxon>
        <taxon>Testudinata</taxon>
        <taxon>Testudines</taxon>
        <taxon>Cryptodira</taxon>
        <taxon>Durocryptodira</taxon>
        <taxon>Testudinoidea</taxon>
        <taxon>Emydidae</taxon>
        <taxon>Terrapene</taxon>
    </lineage>
</organism>
<dbReference type="InParanoid" id="A0A674JJT2"/>